<sequence length="203" mass="22810">MIKLYDFPLSGHAHRVRLMLSLLDIDYELIHVKLDEGEHLGEAYSQLNQFQMVPVLDDNGFIMRDSVAIIAYLATKYATQWYPQDAQSIARVQEWLAVATKEIAEGPAAARLVNVFKADLDHSRLIEQSHHLLNIINKHLQGREWLALKNASIADIAAYTYIAHAPEGGVSLEGYPHILSWLQRVEALAGFVPMEKLSVGLVN</sequence>
<comment type="subunit">
    <text evidence="1">Homodimer.</text>
</comment>
<dbReference type="EMBL" id="UOFJ01000338">
    <property type="protein sequence ID" value="VAW68464.1"/>
    <property type="molecule type" value="Genomic_DNA"/>
</dbReference>
<dbReference type="Pfam" id="PF00043">
    <property type="entry name" value="GST_C"/>
    <property type="match status" value="1"/>
</dbReference>
<dbReference type="SUPFAM" id="SSF47616">
    <property type="entry name" value="GST C-terminal domain-like"/>
    <property type="match status" value="1"/>
</dbReference>
<dbReference type="InterPro" id="IPR040079">
    <property type="entry name" value="Glutathione_S-Trfase"/>
</dbReference>
<dbReference type="Gene3D" id="1.20.1050.10">
    <property type="match status" value="1"/>
</dbReference>
<evidence type="ECO:0000256" key="1">
    <source>
        <dbReference type="ARBA" id="ARBA00011738"/>
    </source>
</evidence>
<dbReference type="PANTHER" id="PTHR43969:SF9">
    <property type="entry name" value="GLUTATHIONE S TRANSFERASE D10, ISOFORM A-RELATED"/>
    <property type="match status" value="1"/>
</dbReference>
<dbReference type="SFLD" id="SFLDS00019">
    <property type="entry name" value="Glutathione_Transferase_(cytos"/>
    <property type="match status" value="1"/>
</dbReference>
<protein>
    <submittedName>
        <fullName evidence="4">Glutathione S-transferase, unnamed subgroup</fullName>
        <ecNumber evidence="4">2.5.1.18</ecNumber>
    </submittedName>
</protein>
<dbReference type="Pfam" id="PF13417">
    <property type="entry name" value="GST_N_3"/>
    <property type="match status" value="1"/>
</dbReference>
<dbReference type="InterPro" id="IPR004046">
    <property type="entry name" value="GST_C"/>
</dbReference>
<dbReference type="EC" id="2.5.1.18" evidence="4"/>
<evidence type="ECO:0000259" key="3">
    <source>
        <dbReference type="PROSITE" id="PS50405"/>
    </source>
</evidence>
<dbReference type="InterPro" id="IPR036249">
    <property type="entry name" value="Thioredoxin-like_sf"/>
</dbReference>
<dbReference type="InterPro" id="IPR036282">
    <property type="entry name" value="Glutathione-S-Trfase_C_sf"/>
</dbReference>
<accession>A0A3B0YI15</accession>
<feature type="domain" description="GST N-terminal" evidence="2">
    <location>
        <begin position="1"/>
        <end position="81"/>
    </location>
</feature>
<keyword evidence="4" id="KW-0808">Transferase</keyword>
<dbReference type="SUPFAM" id="SSF52833">
    <property type="entry name" value="Thioredoxin-like"/>
    <property type="match status" value="1"/>
</dbReference>
<dbReference type="Gene3D" id="3.40.30.10">
    <property type="entry name" value="Glutaredoxin"/>
    <property type="match status" value="1"/>
</dbReference>
<evidence type="ECO:0000313" key="4">
    <source>
        <dbReference type="EMBL" id="VAW68464.1"/>
    </source>
</evidence>
<dbReference type="AlphaFoldDB" id="A0A3B0YI15"/>
<dbReference type="PROSITE" id="PS50405">
    <property type="entry name" value="GST_CTER"/>
    <property type="match status" value="1"/>
</dbReference>
<dbReference type="GO" id="GO:0006749">
    <property type="term" value="P:glutathione metabolic process"/>
    <property type="evidence" value="ECO:0007669"/>
    <property type="project" value="TreeGrafter"/>
</dbReference>
<dbReference type="CDD" id="cd03056">
    <property type="entry name" value="GST_N_4"/>
    <property type="match status" value="1"/>
</dbReference>
<dbReference type="PROSITE" id="PS50404">
    <property type="entry name" value="GST_NTER"/>
    <property type="match status" value="1"/>
</dbReference>
<evidence type="ECO:0000259" key="2">
    <source>
        <dbReference type="PROSITE" id="PS50404"/>
    </source>
</evidence>
<organism evidence="4">
    <name type="scientific">hydrothermal vent metagenome</name>
    <dbReference type="NCBI Taxonomy" id="652676"/>
    <lineage>
        <taxon>unclassified sequences</taxon>
        <taxon>metagenomes</taxon>
        <taxon>ecological metagenomes</taxon>
    </lineage>
</organism>
<proteinExistence type="predicted"/>
<dbReference type="CDD" id="cd03206">
    <property type="entry name" value="GST_C_7"/>
    <property type="match status" value="1"/>
</dbReference>
<dbReference type="PANTHER" id="PTHR43969">
    <property type="entry name" value="GLUTATHIONE S TRANSFERASE D10, ISOFORM A-RELATED"/>
    <property type="match status" value="1"/>
</dbReference>
<dbReference type="GO" id="GO:0004364">
    <property type="term" value="F:glutathione transferase activity"/>
    <property type="evidence" value="ECO:0007669"/>
    <property type="project" value="UniProtKB-EC"/>
</dbReference>
<feature type="domain" description="GST C-terminal" evidence="3">
    <location>
        <begin position="85"/>
        <end position="203"/>
    </location>
</feature>
<dbReference type="InterPro" id="IPR004045">
    <property type="entry name" value="Glutathione_S-Trfase_N"/>
</dbReference>
<dbReference type="SFLD" id="SFLDG00358">
    <property type="entry name" value="Main_(cytGST)"/>
    <property type="match status" value="1"/>
</dbReference>
<reference evidence="4" key="1">
    <citation type="submission" date="2018-06" db="EMBL/GenBank/DDBJ databases">
        <authorList>
            <person name="Zhirakovskaya E."/>
        </authorList>
    </citation>
    <scope>NUCLEOTIDE SEQUENCE</scope>
</reference>
<dbReference type="InterPro" id="IPR010987">
    <property type="entry name" value="Glutathione-S-Trfase_C-like"/>
</dbReference>
<name>A0A3B0YI15_9ZZZZ</name>
<gene>
    <name evidence="4" type="ORF">MNBD_GAMMA10-2031</name>
</gene>